<dbReference type="EMBL" id="UZAH01009011">
    <property type="protein sequence ID" value="VDO35003.1"/>
    <property type="molecule type" value="Genomic_DNA"/>
</dbReference>
<dbReference type="GO" id="GO:0005737">
    <property type="term" value="C:cytoplasm"/>
    <property type="evidence" value="ECO:0007669"/>
    <property type="project" value="TreeGrafter"/>
</dbReference>
<feature type="transmembrane region" description="Helical" evidence="6">
    <location>
        <begin position="12"/>
        <end position="33"/>
    </location>
</feature>
<dbReference type="GO" id="GO:0042732">
    <property type="term" value="P:D-xylose metabolic process"/>
    <property type="evidence" value="ECO:0007669"/>
    <property type="project" value="InterPro"/>
</dbReference>
<keyword evidence="5" id="KW-0175">Coiled coil</keyword>
<evidence type="ECO:0000259" key="7">
    <source>
        <dbReference type="Pfam" id="PF01370"/>
    </source>
</evidence>
<feature type="domain" description="NAD-dependent epimerase/dehydratase" evidence="7">
    <location>
        <begin position="115"/>
        <end position="145"/>
    </location>
</feature>
<comment type="cofactor">
    <cofactor evidence="1">
        <name>NAD(+)</name>
        <dbReference type="ChEBI" id="CHEBI:57540"/>
    </cofactor>
</comment>
<evidence type="ECO:0000256" key="5">
    <source>
        <dbReference type="SAM" id="Coils"/>
    </source>
</evidence>
<dbReference type="Gene3D" id="3.40.50.720">
    <property type="entry name" value="NAD(P)-binding Rossmann-like Domain"/>
    <property type="match status" value="1"/>
</dbReference>
<dbReference type="OrthoDB" id="5850140at2759"/>
<keyword evidence="2" id="KW-0210">Decarboxylase</keyword>
<accession>A0A183FB94</accession>
<dbReference type="InterPro" id="IPR036291">
    <property type="entry name" value="NAD(P)-bd_dom_sf"/>
</dbReference>
<keyword evidence="6" id="KW-0472">Membrane</keyword>
<keyword evidence="4" id="KW-0456">Lyase</keyword>
<reference evidence="8 9" key="1">
    <citation type="submission" date="2018-11" db="EMBL/GenBank/DDBJ databases">
        <authorList>
            <consortium name="Pathogen Informatics"/>
        </authorList>
    </citation>
    <scope>NUCLEOTIDE SEQUENCE [LARGE SCALE GENOMIC DNA]</scope>
</reference>
<dbReference type="GO" id="GO:0048040">
    <property type="term" value="F:UDP-glucuronate decarboxylase activity"/>
    <property type="evidence" value="ECO:0007669"/>
    <property type="project" value="TreeGrafter"/>
</dbReference>
<feature type="coiled-coil region" evidence="5">
    <location>
        <begin position="67"/>
        <end position="94"/>
    </location>
</feature>
<evidence type="ECO:0000256" key="4">
    <source>
        <dbReference type="ARBA" id="ARBA00023239"/>
    </source>
</evidence>
<dbReference type="SUPFAM" id="SSF51735">
    <property type="entry name" value="NAD(P)-binding Rossmann-fold domains"/>
    <property type="match status" value="1"/>
</dbReference>
<sequence>MAQPARLPTAINIRLIIMLVAVFFILFAVSSVYNMATVASTTPLVDPETGYTISSMASMYLKERNRSLALYERLEALEKELKAIRTEMKNDRIVTERGKTFPDVRVRNEEHRKRILVTGGAGFVGSHLVDRLMMDGHEVGGPHRR</sequence>
<protein>
    <submittedName>
        <fullName evidence="10">Epimerase domain-containing protein</fullName>
    </submittedName>
</protein>
<reference evidence="10" key="2">
    <citation type="submission" date="2019-09" db="UniProtKB">
        <authorList>
            <consortium name="WormBaseParasite"/>
        </authorList>
    </citation>
    <scope>IDENTIFICATION</scope>
</reference>
<name>A0A183FB94_HELPZ</name>
<keyword evidence="6" id="KW-1133">Transmembrane helix</keyword>
<evidence type="ECO:0000313" key="9">
    <source>
        <dbReference type="Proteomes" id="UP000050761"/>
    </source>
</evidence>
<proteinExistence type="predicted"/>
<keyword evidence="6" id="KW-0812">Transmembrane</keyword>
<evidence type="ECO:0000256" key="1">
    <source>
        <dbReference type="ARBA" id="ARBA00001911"/>
    </source>
</evidence>
<evidence type="ECO:0000313" key="8">
    <source>
        <dbReference type="EMBL" id="VDO35003.1"/>
    </source>
</evidence>
<organism evidence="9 10">
    <name type="scientific">Heligmosomoides polygyrus</name>
    <name type="common">Parasitic roundworm</name>
    <dbReference type="NCBI Taxonomy" id="6339"/>
    <lineage>
        <taxon>Eukaryota</taxon>
        <taxon>Metazoa</taxon>
        <taxon>Ecdysozoa</taxon>
        <taxon>Nematoda</taxon>
        <taxon>Chromadorea</taxon>
        <taxon>Rhabditida</taxon>
        <taxon>Rhabditina</taxon>
        <taxon>Rhabditomorpha</taxon>
        <taxon>Strongyloidea</taxon>
        <taxon>Heligmosomidae</taxon>
        <taxon>Heligmosomoides</taxon>
    </lineage>
</organism>
<dbReference type="GO" id="GO:0070403">
    <property type="term" value="F:NAD+ binding"/>
    <property type="evidence" value="ECO:0007669"/>
    <property type="project" value="InterPro"/>
</dbReference>
<evidence type="ECO:0000256" key="2">
    <source>
        <dbReference type="ARBA" id="ARBA00022793"/>
    </source>
</evidence>
<keyword evidence="9" id="KW-1185">Reference proteome</keyword>
<dbReference type="InterPro" id="IPR001509">
    <property type="entry name" value="Epimerase_deHydtase"/>
</dbReference>
<evidence type="ECO:0000256" key="6">
    <source>
        <dbReference type="SAM" id="Phobius"/>
    </source>
</evidence>
<dbReference type="WBParaSite" id="HPBE_0000343601-mRNA-1">
    <property type="protein sequence ID" value="HPBE_0000343601-mRNA-1"/>
    <property type="gene ID" value="HPBE_0000343601"/>
</dbReference>
<evidence type="ECO:0000256" key="3">
    <source>
        <dbReference type="ARBA" id="ARBA00023027"/>
    </source>
</evidence>
<dbReference type="PANTHER" id="PTHR43078:SF6">
    <property type="entry name" value="UDP-GLUCURONIC ACID DECARBOXYLASE 1"/>
    <property type="match status" value="1"/>
</dbReference>
<dbReference type="AlphaFoldDB" id="A0A183FB94"/>
<dbReference type="Pfam" id="PF01370">
    <property type="entry name" value="Epimerase"/>
    <property type="match status" value="1"/>
</dbReference>
<accession>A0A3P7VUP6</accession>
<dbReference type="PANTHER" id="PTHR43078">
    <property type="entry name" value="UDP-GLUCURONIC ACID DECARBOXYLASE-RELATED"/>
    <property type="match status" value="1"/>
</dbReference>
<evidence type="ECO:0000313" key="10">
    <source>
        <dbReference type="WBParaSite" id="HPBE_0000343601-mRNA-1"/>
    </source>
</evidence>
<dbReference type="Proteomes" id="UP000050761">
    <property type="component" value="Unassembled WGS sequence"/>
</dbReference>
<keyword evidence="3" id="KW-0520">NAD</keyword>
<dbReference type="InterPro" id="IPR044516">
    <property type="entry name" value="UXS-like"/>
</dbReference>
<gene>
    <name evidence="8" type="ORF">HPBE_LOCUS3437</name>
</gene>